<gene>
    <name evidence="7" type="ORF">A45J_1580</name>
</gene>
<evidence type="ECO:0000256" key="1">
    <source>
        <dbReference type="ARBA" id="ARBA00022649"/>
    </source>
</evidence>
<dbReference type="Gene3D" id="3.30.920.30">
    <property type="entry name" value="Hypothetical protein"/>
    <property type="match status" value="1"/>
</dbReference>
<sequence>MDKIPSISGKDLCSVLEKDGFKLVRQTGSYKIYQKLTEEGNITIPVPVHSNKPLKKGTLHNILKKAGISKERLKFLLTLLFG</sequence>
<dbReference type="PANTHER" id="PTHR34873:SF3">
    <property type="entry name" value="ADDICTION MODULE TOXIN, HICA FAMILY"/>
    <property type="match status" value="1"/>
</dbReference>
<dbReference type="Pfam" id="PF07927">
    <property type="entry name" value="HicA_toxin"/>
    <property type="match status" value="1"/>
</dbReference>
<dbReference type="PANTHER" id="PTHR34873">
    <property type="entry name" value="SSR1766 PROTEIN"/>
    <property type="match status" value="1"/>
</dbReference>
<organism evidence="7">
    <name type="scientific">hot springs metagenome</name>
    <dbReference type="NCBI Taxonomy" id="433727"/>
    <lineage>
        <taxon>unclassified sequences</taxon>
        <taxon>metagenomes</taxon>
        <taxon>ecological metagenomes</taxon>
    </lineage>
</organism>
<accession>A0A5J4KX52</accession>
<comment type="caution">
    <text evidence="7">The sequence shown here is derived from an EMBL/GenBank/DDBJ whole genome shotgun (WGS) entry which is preliminary data.</text>
</comment>
<evidence type="ECO:0000256" key="4">
    <source>
        <dbReference type="ARBA" id="ARBA00022801"/>
    </source>
</evidence>
<dbReference type="GO" id="GO:0004519">
    <property type="term" value="F:endonuclease activity"/>
    <property type="evidence" value="ECO:0007669"/>
    <property type="project" value="UniProtKB-KW"/>
</dbReference>
<evidence type="ECO:0000256" key="3">
    <source>
        <dbReference type="ARBA" id="ARBA00022759"/>
    </source>
</evidence>
<keyword evidence="2" id="KW-0540">Nuclease</keyword>
<keyword evidence="4" id="KW-0378">Hydrolase</keyword>
<reference evidence="7" key="1">
    <citation type="submission" date="2019-10" db="EMBL/GenBank/DDBJ databases">
        <title>Metagenomic sequencing of thiosulfate-disproportionating enrichment culture.</title>
        <authorList>
            <person name="Umezawa K."/>
            <person name="Kojima H."/>
            <person name="Fukui M."/>
        </authorList>
    </citation>
    <scope>NUCLEOTIDE SEQUENCE</scope>
    <source>
        <strain evidence="7">45J</strain>
    </source>
</reference>
<keyword evidence="6" id="KW-0346">Stress response</keyword>
<proteinExistence type="predicted"/>
<dbReference type="AlphaFoldDB" id="A0A5J4KX52"/>
<dbReference type="GO" id="GO:0016787">
    <property type="term" value="F:hydrolase activity"/>
    <property type="evidence" value="ECO:0007669"/>
    <property type="project" value="UniProtKB-KW"/>
</dbReference>
<dbReference type="SUPFAM" id="SSF54786">
    <property type="entry name" value="YcfA/nrd intein domain"/>
    <property type="match status" value="1"/>
</dbReference>
<evidence type="ECO:0000256" key="2">
    <source>
        <dbReference type="ARBA" id="ARBA00022722"/>
    </source>
</evidence>
<evidence type="ECO:0000313" key="7">
    <source>
        <dbReference type="EMBL" id="GER93824.1"/>
    </source>
</evidence>
<evidence type="ECO:0000256" key="5">
    <source>
        <dbReference type="ARBA" id="ARBA00022884"/>
    </source>
</evidence>
<keyword evidence="1" id="KW-1277">Toxin-antitoxin system</keyword>
<dbReference type="InterPro" id="IPR038570">
    <property type="entry name" value="HicA_sf"/>
</dbReference>
<name>A0A5J4KX52_9ZZZZ</name>
<keyword evidence="3" id="KW-0255">Endonuclease</keyword>
<evidence type="ECO:0000256" key="6">
    <source>
        <dbReference type="ARBA" id="ARBA00023016"/>
    </source>
</evidence>
<dbReference type="EMBL" id="BLAB01000001">
    <property type="protein sequence ID" value="GER93824.1"/>
    <property type="molecule type" value="Genomic_DNA"/>
</dbReference>
<dbReference type="GO" id="GO:0003729">
    <property type="term" value="F:mRNA binding"/>
    <property type="evidence" value="ECO:0007669"/>
    <property type="project" value="InterPro"/>
</dbReference>
<protein>
    <submittedName>
        <fullName evidence="7">Type II toxin-antitoxin system HicA family toxin</fullName>
    </submittedName>
</protein>
<dbReference type="InterPro" id="IPR012933">
    <property type="entry name" value="HicA_mRNA_interferase"/>
</dbReference>
<keyword evidence="5" id="KW-0694">RNA-binding</keyword>